<gene>
    <name evidence="2" type="ORF">DWZ91_03465</name>
</gene>
<reference evidence="2 3" key="1">
    <citation type="submission" date="2018-08" db="EMBL/GenBank/DDBJ databases">
        <title>A genome reference for cultivated species of the human gut microbiota.</title>
        <authorList>
            <person name="Zou Y."/>
            <person name="Xue W."/>
            <person name="Luo G."/>
        </authorList>
    </citation>
    <scope>NUCLEOTIDE SEQUENCE [LARGE SCALE GENOMIC DNA]</scope>
    <source>
        <strain evidence="2 3">AF36-12AT</strain>
    </source>
</reference>
<evidence type="ECO:0000313" key="3">
    <source>
        <dbReference type="Proteomes" id="UP000285613"/>
    </source>
</evidence>
<accession>A0AAQ0LVB6</accession>
<organism evidence="2 3">
    <name type="scientific">Bifidobacterium pseudocatenulatum</name>
    <dbReference type="NCBI Taxonomy" id="28026"/>
    <lineage>
        <taxon>Bacteria</taxon>
        <taxon>Bacillati</taxon>
        <taxon>Actinomycetota</taxon>
        <taxon>Actinomycetes</taxon>
        <taxon>Bifidobacteriales</taxon>
        <taxon>Bifidobacteriaceae</taxon>
        <taxon>Bifidobacterium</taxon>
    </lineage>
</organism>
<evidence type="ECO:0000256" key="1">
    <source>
        <dbReference type="SAM" id="MobiDB-lite"/>
    </source>
</evidence>
<dbReference type="EMBL" id="QRPH01000002">
    <property type="protein sequence ID" value="RHL97066.1"/>
    <property type="molecule type" value="Genomic_DNA"/>
</dbReference>
<name>A0AAQ0LVB6_BIFPS</name>
<sequence length="273" mass="31006">MIAIVAVPKSFCETPKKPSSDHRPRKKRHRIGSSGIVPYKRRARKPIDHAKEGRIMTTNKTGRITGTEMEEAISRFERDCRSDGVGETVRSFIREPLFIWMDALAQASDESVSHSEGEFYAECGLDRNMIMRTTVGINRMLSIRDVFLISAIVDERYADRDFLMSFAERPKLSRNAQRLEQLLSDSFRDPLARPDMKRCDQAINMLFDIIDMIPKTYRAQPFAVISYIMWWMGQEGAMASAISALAIDDQCSLAAIVCSAVERRIGPAWTSET</sequence>
<comment type="caution">
    <text evidence="2">The sequence shown here is derived from an EMBL/GenBank/DDBJ whole genome shotgun (WGS) entry which is preliminary data.</text>
</comment>
<dbReference type="AlphaFoldDB" id="A0AAQ0LVB6"/>
<dbReference type="Proteomes" id="UP000285613">
    <property type="component" value="Unassembled WGS sequence"/>
</dbReference>
<evidence type="ECO:0000313" key="2">
    <source>
        <dbReference type="EMBL" id="RHL97066.1"/>
    </source>
</evidence>
<proteinExistence type="predicted"/>
<feature type="region of interest" description="Disordered" evidence="1">
    <location>
        <begin position="12"/>
        <end position="33"/>
    </location>
</feature>
<protein>
    <submittedName>
        <fullName evidence="2">DUF4192 domain-containing protein</fullName>
    </submittedName>
</protein>